<organism evidence="1 2">
    <name type="scientific">Phytophthora citrophthora</name>
    <dbReference type="NCBI Taxonomy" id="4793"/>
    <lineage>
        <taxon>Eukaryota</taxon>
        <taxon>Sar</taxon>
        <taxon>Stramenopiles</taxon>
        <taxon>Oomycota</taxon>
        <taxon>Peronosporomycetes</taxon>
        <taxon>Peronosporales</taxon>
        <taxon>Peronosporaceae</taxon>
        <taxon>Phytophthora</taxon>
    </lineage>
</organism>
<dbReference type="GO" id="GO:0005813">
    <property type="term" value="C:centrosome"/>
    <property type="evidence" value="ECO:0007669"/>
    <property type="project" value="InterPro"/>
</dbReference>
<dbReference type="SUPFAM" id="SSF48371">
    <property type="entry name" value="ARM repeat"/>
    <property type="match status" value="2"/>
</dbReference>
<dbReference type="Proteomes" id="UP001259832">
    <property type="component" value="Unassembled WGS sequence"/>
</dbReference>
<dbReference type="GO" id="GO:0036064">
    <property type="term" value="C:ciliary basal body"/>
    <property type="evidence" value="ECO:0007669"/>
    <property type="project" value="InterPro"/>
</dbReference>
<dbReference type="PANTHER" id="PTHR31691">
    <property type="entry name" value="ROTATIN"/>
    <property type="match status" value="1"/>
</dbReference>
<dbReference type="InterPro" id="IPR011989">
    <property type="entry name" value="ARM-like"/>
</dbReference>
<evidence type="ECO:0000313" key="1">
    <source>
        <dbReference type="EMBL" id="KAK1935074.1"/>
    </source>
</evidence>
<dbReference type="EMBL" id="JASMQC010000024">
    <property type="protein sequence ID" value="KAK1935074.1"/>
    <property type="molecule type" value="Genomic_DNA"/>
</dbReference>
<evidence type="ECO:0008006" key="3">
    <source>
        <dbReference type="Google" id="ProtNLM"/>
    </source>
</evidence>
<dbReference type="InterPro" id="IPR030791">
    <property type="entry name" value="Rotatin"/>
</dbReference>
<dbReference type="GO" id="GO:0032053">
    <property type="term" value="P:ciliary basal body organization"/>
    <property type="evidence" value="ECO:0007669"/>
    <property type="project" value="TreeGrafter"/>
</dbReference>
<keyword evidence="2" id="KW-1185">Reference proteome</keyword>
<proteinExistence type="predicted"/>
<dbReference type="PANTHER" id="PTHR31691:SF1">
    <property type="entry name" value="ROTATIN"/>
    <property type="match status" value="1"/>
</dbReference>
<name>A0AAD9GB04_9STRA</name>
<reference evidence="1" key="1">
    <citation type="submission" date="2023-08" db="EMBL/GenBank/DDBJ databases">
        <title>Reference Genome Resource for the Citrus Pathogen Phytophthora citrophthora.</title>
        <authorList>
            <person name="Moller H."/>
            <person name="Coetzee B."/>
            <person name="Rose L.J."/>
            <person name="Van Niekerk J.M."/>
        </authorList>
    </citation>
    <scope>NUCLEOTIDE SEQUENCE</scope>
    <source>
        <strain evidence="1">STE-U-9442</strain>
    </source>
</reference>
<protein>
    <recommendedName>
        <fullName evidence="3">Rotatin N-terminal domain-containing protein</fullName>
    </recommendedName>
</protein>
<evidence type="ECO:0000313" key="2">
    <source>
        <dbReference type="Proteomes" id="UP001259832"/>
    </source>
</evidence>
<accession>A0AAD9GB04</accession>
<dbReference type="GO" id="GO:0007099">
    <property type="term" value="P:centriole replication"/>
    <property type="evidence" value="ECO:0007669"/>
    <property type="project" value="TreeGrafter"/>
</dbReference>
<dbReference type="InterPro" id="IPR016024">
    <property type="entry name" value="ARM-type_fold"/>
</dbReference>
<dbReference type="GO" id="GO:0010457">
    <property type="term" value="P:centriole-centriole cohesion"/>
    <property type="evidence" value="ECO:0007669"/>
    <property type="project" value="TreeGrafter"/>
</dbReference>
<comment type="caution">
    <text evidence="1">The sequence shown here is derived from an EMBL/GenBank/DDBJ whole genome shotgun (WGS) entry which is preliminary data.</text>
</comment>
<dbReference type="GO" id="GO:0005814">
    <property type="term" value="C:centriole"/>
    <property type="evidence" value="ECO:0007669"/>
    <property type="project" value="TreeGrafter"/>
</dbReference>
<dbReference type="Gene3D" id="1.25.10.10">
    <property type="entry name" value="Leucine-rich Repeat Variant"/>
    <property type="match status" value="1"/>
</dbReference>
<sequence length="1979" mass="221194">MRQIYVTKLIPVETTDRDQVSTPEEEIQAEKEQFRTSAALSDRRRAPKVPELEAQGWRFAPVILTSVDEQFLFEFEVKLQLRMETQDIVKTLATFRNDLLRNFPAEVFLQRPAVLQYMLHLVQQPILPGSPVTNGENGVTDALERAMEVSFGVNYFDEMLAPTFSNKRGNLSGAVVMASLKAIESFLSALKLTRRTCLDPTFMVHAPKVHVELFDSYDTRRVLYPRASVEVEKDTGKVPRQRGEEDAGQFEQFSLSGAIYKLFMSILPLLRSARHPRLHLLNLLVTALTDLPEIGSISPVQGLDKLRLERILELLGGICRPVTLEQVGNTIMDSDLELTHSATWKLVELVVRLLRLYPSSRYHVEGSSYDVDSDESGITIPRQLWEAVKLWVANPLFPGVAAEWKDEALVRVLSKIDSTIPAFINLKRSSQQDAKFVLDFVAFAKTHRDQLTDFKPWEKPSILTLEVALKTIQMRSAFNDPDAEIIADATLQTIWTTLTANAESELTEADVEAIQAILCDLLCGLVEKTQTAIVYFFRGLVVLVGNLTNGAFSVPNDRQRQFFAEILCEPRFLTLLLLVLARQKEHADDQVEVAAFWEVLHAALRHLGSSGDNLLLLEPVVPLLQHFAYIEPSEASSKEQRSTQPQLAEILNRVEMIVSIQTRYTIICRCLLHESTYIRKAAASGILRLLSQVAPSCVEWISRDKEILEDPFGGSITDVGDERMNLERILMESPLPVIKRNEYEPSENELSSQLSKLSHLYKVLSGSSATFGSMRETALKELVMFVDNASVELFTLFEELDKFSDFVGLLRTILQEESNVMNSSTVHLALLLFRTLLLRSRLLCSAVRLEREVIELLMPLIFHSSASVRAQMYYIVLLLTCSAENFIPIKHFSNDKDEFNEARIPDMIKATFGLYSSRWTRCFVATCSLAQQFQAIGSLLVKQTDSSWLQEVRTILNEMKEEMRDGETNDQLASLLGNEYALIAQKVRAARSHGKCLNAVYHLMTICEAWPSAREQFVGEWEADFERYFAVPPKSERDEVIISSLVNTLSVLFCAMSRGEQLRALVVMKRKVLPLLKRSQSKAFSLQVARLLVNVSESKIADLFVSLAADTDIISTICTKYSSIYATDPILQCLMLEVLLRFARAVENAQLSISSGEKIRKRLVEMLSPLLTVVCRHRVPGSFLERNVFVVGSQCMIAILRTLPREILLASDCPLEHTDSSLLLDGSWASRFLFDHVSPIRELGFRVMQHPTSSDSPTTRLLEMAFETSTDDTEADAVRAAACSVLTEEILCYHERRPHQQAAIVEVFHGTSLAGTVIRSLLTILKSNKLLVRTAGAFVRLVRALYTQRDALKDHFGNMKQELGVAEEDDGIYARLVQALSLREWKDSCNRYSSCCLLLPCDEFAWRRSLLPGILELTAEMLTLLQAVCYDGGSEQVSFFLLHTTLQYQLLELVHDVHSSFDETLSKALKRMQYEVLDFSASTLCILLAQVCYQNSGYDAERFGAPTTLGFGAEFMGVVASLLQPQHPIDFRISFSRVVPAVSLLLPSSLQTSEVSVLCSAVFDLYQEVAESRPLEAHKAPEGRVFPLTSIQRVSSALQVLIEANPSLQELVQIKRAVPFAMASIKDYFAAIRVAGGFGGKRTRSATPDLFVLDLCGRIQTHMEVASSIVGNNIDSQRLAKDEGLLNLMLSNWNIMKAAHTRGSQLMLRALHLLTNFCFGNDQTRSSMLISPSPSSGGDNHMLLSLVFDLASNRGEMTAPHRASSAVTSSADMALSNAACQVLKSVLLNTECVMASVKAGCISKLVDSLQDRLKQMRQTSKTNLQENENLANMLSVLSGIACSEEGARVLYNWATLLVLVLGDVLSSPDEAIRRSGCLFLRNLALSQATKNHFALWEELLDEVIALCVREIKDTITLGYLSAALWSLVYDNQKARALLLSRPSALRSLQVLGAHKTGAADCLSSSIVENLRRVLLLVQE</sequence>
<gene>
    <name evidence="1" type="ORF">P3T76_010840</name>
</gene>